<comment type="caution">
    <text evidence="3">The sequence shown here is derived from an EMBL/GenBank/DDBJ whole genome shotgun (WGS) entry which is preliminary data.</text>
</comment>
<feature type="transmembrane region" description="Helical" evidence="1">
    <location>
        <begin position="109"/>
        <end position="128"/>
    </location>
</feature>
<sequence>MLNLLTLDNKVTSKKNTLVILGTQTIMMAWTIISSYNQLGWQSAQQITFFIFGFFIIYAIYSKDLLMIKLIIFGLATGLTEIFGDHYSASIIQKLNYPQEGPMILSSPLYMPFAWANVIIQLGYYSILLAQWKGVHIASITITIGGAIYIPFYEQFARNAGWWHYADCSMFMDVPYFIIICEALFFMLLPVLIIISINKKLIWSAISGALLGLWILATAYIAYQLFP</sequence>
<feature type="transmembrane region" description="Helical" evidence="1">
    <location>
        <begin position="202"/>
        <end position="223"/>
    </location>
</feature>
<dbReference type="Pfam" id="PF22497">
    <property type="entry name" value="DUF6989"/>
    <property type="match status" value="1"/>
</dbReference>
<keyword evidence="1" id="KW-0472">Membrane</keyword>
<feature type="transmembrane region" description="Helical" evidence="1">
    <location>
        <begin position="135"/>
        <end position="154"/>
    </location>
</feature>
<name>A0ABT3RQC7_9BACT</name>
<reference evidence="3 4" key="1">
    <citation type="submission" date="2022-11" db="EMBL/GenBank/DDBJ databases">
        <title>The characterization of three novel Bacteroidetes species and genomic analysis of their roles in tidal elemental geochemical cycles.</title>
        <authorList>
            <person name="Ma K."/>
        </authorList>
    </citation>
    <scope>NUCLEOTIDE SEQUENCE [LARGE SCALE GENOMIC DNA]</scope>
    <source>
        <strain evidence="3 4">M17</strain>
    </source>
</reference>
<gene>
    <name evidence="3" type="ORF">OO013_06300</name>
</gene>
<dbReference type="Proteomes" id="UP001209885">
    <property type="component" value="Unassembled WGS sequence"/>
</dbReference>
<keyword evidence="1" id="KW-1133">Transmembrane helix</keyword>
<evidence type="ECO:0000256" key="1">
    <source>
        <dbReference type="SAM" id="Phobius"/>
    </source>
</evidence>
<organism evidence="3 4">
    <name type="scientific">Mangrovivirga halotolerans</name>
    <dbReference type="NCBI Taxonomy" id="2993936"/>
    <lineage>
        <taxon>Bacteria</taxon>
        <taxon>Pseudomonadati</taxon>
        <taxon>Bacteroidota</taxon>
        <taxon>Cytophagia</taxon>
        <taxon>Cytophagales</taxon>
        <taxon>Mangrovivirgaceae</taxon>
        <taxon>Mangrovivirga</taxon>
    </lineage>
</organism>
<feature type="transmembrane region" description="Helical" evidence="1">
    <location>
        <begin position="174"/>
        <end position="195"/>
    </location>
</feature>
<feature type="transmembrane region" description="Helical" evidence="1">
    <location>
        <begin position="43"/>
        <end position="61"/>
    </location>
</feature>
<feature type="transmembrane region" description="Helical" evidence="1">
    <location>
        <begin position="18"/>
        <end position="37"/>
    </location>
</feature>
<proteinExistence type="predicted"/>
<keyword evidence="4" id="KW-1185">Reference proteome</keyword>
<dbReference type="RefSeq" id="WP_266055850.1">
    <property type="nucleotide sequence ID" value="NZ_JAPFQN010000003.1"/>
</dbReference>
<keyword evidence="1" id="KW-0812">Transmembrane</keyword>
<accession>A0ABT3RQC7</accession>
<dbReference type="EMBL" id="JAPFQN010000003">
    <property type="protein sequence ID" value="MCX2743467.1"/>
    <property type="molecule type" value="Genomic_DNA"/>
</dbReference>
<evidence type="ECO:0000313" key="3">
    <source>
        <dbReference type="EMBL" id="MCX2743467.1"/>
    </source>
</evidence>
<feature type="domain" description="DUF6989" evidence="2">
    <location>
        <begin position="82"/>
        <end position="225"/>
    </location>
</feature>
<evidence type="ECO:0000313" key="4">
    <source>
        <dbReference type="Proteomes" id="UP001209885"/>
    </source>
</evidence>
<dbReference type="InterPro" id="IPR054258">
    <property type="entry name" value="DUF6989"/>
</dbReference>
<protein>
    <recommendedName>
        <fullName evidence="2">DUF6989 domain-containing protein</fullName>
    </recommendedName>
</protein>
<feature type="transmembrane region" description="Helical" evidence="1">
    <location>
        <begin position="68"/>
        <end position="89"/>
    </location>
</feature>
<evidence type="ECO:0000259" key="2">
    <source>
        <dbReference type="Pfam" id="PF22497"/>
    </source>
</evidence>